<evidence type="ECO:0000259" key="4">
    <source>
        <dbReference type="Pfam" id="PF01923"/>
    </source>
</evidence>
<dbReference type="PANTHER" id="PTHR12213:SF0">
    <property type="entry name" value="CORRINOID ADENOSYLTRANSFERASE MMAB"/>
    <property type="match status" value="1"/>
</dbReference>
<sequence length="116" mass="13168">MYTGKGDKGETDTGTGERVNKGSMIIDLEGDLDELNSFVGYARAISKWEDIKSDLEEVQRDLFTVGEHITLKGRGRTLDETRVKWLEDKIAIYSKEVGKVTLLFFRGVRRKLPLCI</sequence>
<proteinExistence type="predicted"/>
<keyword evidence="3" id="KW-0067">ATP-binding</keyword>
<feature type="domain" description="Cobalamin adenosyltransferase-like" evidence="4">
    <location>
        <begin position="1"/>
        <end position="102"/>
    </location>
</feature>
<dbReference type="InterPro" id="IPR029499">
    <property type="entry name" value="PduO-typ"/>
</dbReference>
<reference evidence="5" key="1">
    <citation type="submission" date="2013-08" db="EMBL/GenBank/DDBJ databases">
        <authorList>
            <person name="Mendez C."/>
            <person name="Richter M."/>
            <person name="Ferrer M."/>
            <person name="Sanchez J."/>
        </authorList>
    </citation>
    <scope>NUCLEOTIDE SEQUENCE</scope>
</reference>
<dbReference type="InterPro" id="IPR016030">
    <property type="entry name" value="CblAdoTrfase-like"/>
</dbReference>
<dbReference type="EMBL" id="AUZZ01003351">
    <property type="protein sequence ID" value="EQD57206.1"/>
    <property type="molecule type" value="Genomic_DNA"/>
</dbReference>
<name>T1A974_9ZZZZ</name>
<dbReference type="Gene3D" id="1.20.1200.10">
    <property type="entry name" value="Cobalamin adenosyltransferase-like"/>
    <property type="match status" value="1"/>
</dbReference>
<dbReference type="AlphaFoldDB" id="T1A974"/>
<evidence type="ECO:0000313" key="5">
    <source>
        <dbReference type="EMBL" id="EQD57206.1"/>
    </source>
</evidence>
<protein>
    <submittedName>
        <fullName evidence="5">ATP/cobalamin adenosyltransferase</fullName>
        <ecNumber evidence="5">2.5.1.17</ecNumber>
    </submittedName>
</protein>
<accession>T1A974</accession>
<dbReference type="Pfam" id="PF01923">
    <property type="entry name" value="Cob_adeno_trans"/>
    <property type="match status" value="1"/>
</dbReference>
<dbReference type="EC" id="2.5.1.17" evidence="5"/>
<comment type="caution">
    <text evidence="5">The sequence shown here is derived from an EMBL/GenBank/DDBJ whole genome shotgun (WGS) entry which is preliminary data.</text>
</comment>
<dbReference type="GO" id="GO:0008817">
    <property type="term" value="F:corrinoid adenosyltransferase activity"/>
    <property type="evidence" value="ECO:0007669"/>
    <property type="project" value="UniProtKB-EC"/>
</dbReference>
<evidence type="ECO:0000256" key="2">
    <source>
        <dbReference type="ARBA" id="ARBA00022741"/>
    </source>
</evidence>
<organism evidence="5">
    <name type="scientific">mine drainage metagenome</name>
    <dbReference type="NCBI Taxonomy" id="410659"/>
    <lineage>
        <taxon>unclassified sequences</taxon>
        <taxon>metagenomes</taxon>
        <taxon>ecological metagenomes</taxon>
    </lineage>
</organism>
<evidence type="ECO:0000256" key="1">
    <source>
        <dbReference type="ARBA" id="ARBA00022679"/>
    </source>
</evidence>
<gene>
    <name evidence="5" type="ORF">B2A_04918</name>
</gene>
<dbReference type="PANTHER" id="PTHR12213">
    <property type="entry name" value="CORRINOID ADENOSYLTRANSFERASE"/>
    <property type="match status" value="1"/>
</dbReference>
<dbReference type="InterPro" id="IPR036451">
    <property type="entry name" value="CblAdoTrfase-like_sf"/>
</dbReference>
<reference evidence="5" key="2">
    <citation type="journal article" date="2014" name="ISME J.">
        <title>Microbial stratification in low pH oxic and suboxic macroscopic growths along an acid mine drainage.</title>
        <authorList>
            <person name="Mendez-Garcia C."/>
            <person name="Mesa V."/>
            <person name="Sprenger R.R."/>
            <person name="Richter M."/>
            <person name="Diez M.S."/>
            <person name="Solano J."/>
            <person name="Bargiela R."/>
            <person name="Golyshina O.V."/>
            <person name="Manteca A."/>
            <person name="Ramos J.L."/>
            <person name="Gallego J.R."/>
            <person name="Llorente I."/>
            <person name="Martins Dos Santos V.A."/>
            <person name="Jensen O.N."/>
            <person name="Pelaez A.I."/>
            <person name="Sanchez J."/>
            <person name="Ferrer M."/>
        </authorList>
    </citation>
    <scope>NUCLEOTIDE SEQUENCE</scope>
</reference>
<keyword evidence="1 5" id="KW-0808">Transferase</keyword>
<keyword evidence="2" id="KW-0547">Nucleotide-binding</keyword>
<evidence type="ECO:0000256" key="3">
    <source>
        <dbReference type="ARBA" id="ARBA00022840"/>
    </source>
</evidence>
<dbReference type="SUPFAM" id="SSF89028">
    <property type="entry name" value="Cobalamin adenosyltransferase-like"/>
    <property type="match status" value="1"/>
</dbReference>
<dbReference type="GO" id="GO:0005524">
    <property type="term" value="F:ATP binding"/>
    <property type="evidence" value="ECO:0007669"/>
    <property type="project" value="UniProtKB-KW"/>
</dbReference>